<evidence type="ECO:0000313" key="2">
    <source>
        <dbReference type="EMBL" id="EMA54432.1"/>
    </source>
</evidence>
<feature type="region of interest" description="Disordered" evidence="1">
    <location>
        <begin position="1"/>
        <end position="35"/>
    </location>
</feature>
<organism evidence="2 3">
    <name type="scientific">Halococcus salifodinae DSM 8989</name>
    <dbReference type="NCBI Taxonomy" id="1227456"/>
    <lineage>
        <taxon>Archaea</taxon>
        <taxon>Methanobacteriati</taxon>
        <taxon>Methanobacteriota</taxon>
        <taxon>Stenosarchaea group</taxon>
        <taxon>Halobacteria</taxon>
        <taxon>Halobacteriales</taxon>
        <taxon>Halococcaceae</taxon>
        <taxon>Halococcus</taxon>
    </lineage>
</organism>
<comment type="caution">
    <text evidence="2">The sequence shown here is derived from an EMBL/GenBank/DDBJ whole genome shotgun (WGS) entry which is preliminary data.</text>
</comment>
<feature type="compositionally biased region" description="Basic and acidic residues" evidence="1">
    <location>
        <begin position="7"/>
        <end position="23"/>
    </location>
</feature>
<dbReference type="EMBL" id="AOME01000028">
    <property type="protein sequence ID" value="EMA54432.1"/>
    <property type="molecule type" value="Genomic_DNA"/>
</dbReference>
<proteinExistence type="predicted"/>
<dbReference type="AlphaFoldDB" id="M0N8Z2"/>
<dbReference type="Proteomes" id="UP000011625">
    <property type="component" value="Unassembled WGS sequence"/>
</dbReference>
<gene>
    <name evidence="2" type="ORF">C450_06375</name>
</gene>
<reference evidence="2 3" key="1">
    <citation type="journal article" date="2014" name="PLoS Genet.">
        <title>Phylogenetically driven sequencing of extremely halophilic archaea reveals strategies for static and dynamic osmo-response.</title>
        <authorList>
            <person name="Becker E.A."/>
            <person name="Seitzer P.M."/>
            <person name="Tritt A."/>
            <person name="Larsen D."/>
            <person name="Krusor M."/>
            <person name="Yao A.I."/>
            <person name="Wu D."/>
            <person name="Madern D."/>
            <person name="Eisen J.A."/>
            <person name="Darling A.E."/>
            <person name="Facciotti M.T."/>
        </authorList>
    </citation>
    <scope>NUCLEOTIDE SEQUENCE [LARGE SCALE GENOMIC DNA]</scope>
    <source>
        <strain evidence="2 3">DSM 8989</strain>
    </source>
</reference>
<accession>M0N8Z2</accession>
<sequence length="123" mass="13796">MTGLVEQLRRESEQLSSDGHRCSIEGPAQRRRAKELATLEDERGSYAFHLLGPIEDFSECRVHMFTEKVQDGVLPAGNSVAGGMADLHQRCISKFSCDRDSQFDEAEEESLWKRFSSASSQSL</sequence>
<evidence type="ECO:0000313" key="3">
    <source>
        <dbReference type="Proteomes" id="UP000011625"/>
    </source>
</evidence>
<keyword evidence="3" id="KW-1185">Reference proteome</keyword>
<evidence type="ECO:0000256" key="1">
    <source>
        <dbReference type="SAM" id="MobiDB-lite"/>
    </source>
</evidence>
<dbReference type="STRING" id="1227456.C450_06375"/>
<protein>
    <submittedName>
        <fullName evidence="2">Uncharacterized protein</fullName>
    </submittedName>
</protein>
<name>M0N8Z2_9EURY</name>